<sequence precursor="true">MHPSNFAFLLGTLTASATTLLTMASGHQPETTLWRVSISSLVIGSLTYIVATAIQEWTFNDDDPLD</sequence>
<comment type="caution">
    <text evidence="3">The sequence shown here is derived from an EMBL/GenBank/DDBJ whole genome shotgun (WGS) entry which is preliminary data.</text>
</comment>
<dbReference type="EMBL" id="SIHI01000035">
    <property type="protein sequence ID" value="TWT43028.1"/>
    <property type="molecule type" value="Genomic_DNA"/>
</dbReference>
<keyword evidence="1" id="KW-0812">Transmembrane</keyword>
<evidence type="ECO:0000313" key="3">
    <source>
        <dbReference type="EMBL" id="TWT43028.1"/>
    </source>
</evidence>
<feature type="signal peptide" evidence="2">
    <location>
        <begin position="1"/>
        <end position="17"/>
    </location>
</feature>
<name>A0A5C5VWN3_9PLAN</name>
<keyword evidence="1" id="KW-0472">Membrane</keyword>
<organism evidence="3 4">
    <name type="scientific">Thalassoglobus neptunius</name>
    <dbReference type="NCBI Taxonomy" id="1938619"/>
    <lineage>
        <taxon>Bacteria</taxon>
        <taxon>Pseudomonadati</taxon>
        <taxon>Planctomycetota</taxon>
        <taxon>Planctomycetia</taxon>
        <taxon>Planctomycetales</taxon>
        <taxon>Planctomycetaceae</taxon>
        <taxon>Thalassoglobus</taxon>
    </lineage>
</organism>
<reference evidence="3 4" key="1">
    <citation type="submission" date="2019-02" db="EMBL/GenBank/DDBJ databases">
        <title>Deep-cultivation of Planctomycetes and their phenomic and genomic characterization uncovers novel biology.</title>
        <authorList>
            <person name="Wiegand S."/>
            <person name="Jogler M."/>
            <person name="Boedeker C."/>
            <person name="Pinto D."/>
            <person name="Vollmers J."/>
            <person name="Rivas-Marin E."/>
            <person name="Kohn T."/>
            <person name="Peeters S.H."/>
            <person name="Heuer A."/>
            <person name="Rast P."/>
            <person name="Oberbeckmann S."/>
            <person name="Bunk B."/>
            <person name="Jeske O."/>
            <person name="Meyerdierks A."/>
            <person name="Storesund J.E."/>
            <person name="Kallscheuer N."/>
            <person name="Luecker S."/>
            <person name="Lage O.M."/>
            <person name="Pohl T."/>
            <person name="Merkel B.J."/>
            <person name="Hornburger P."/>
            <person name="Mueller R.-W."/>
            <person name="Bruemmer F."/>
            <person name="Labrenz M."/>
            <person name="Spormann A.M."/>
            <person name="Op Den Camp H."/>
            <person name="Overmann J."/>
            <person name="Amann R."/>
            <person name="Jetten M.S.M."/>
            <person name="Mascher T."/>
            <person name="Medema M.H."/>
            <person name="Devos D.P."/>
            <person name="Kaster A.-K."/>
            <person name="Ovreas L."/>
            <person name="Rohde M."/>
            <person name="Galperin M.Y."/>
            <person name="Jogler C."/>
        </authorList>
    </citation>
    <scope>NUCLEOTIDE SEQUENCE [LARGE SCALE GENOMIC DNA]</scope>
    <source>
        <strain evidence="3 4">KOR42</strain>
    </source>
</reference>
<feature type="chain" id="PRO_5023126422" evidence="2">
    <location>
        <begin position="18"/>
        <end position="66"/>
    </location>
</feature>
<feature type="transmembrane region" description="Helical" evidence="1">
    <location>
        <begin position="36"/>
        <end position="54"/>
    </location>
</feature>
<protein>
    <submittedName>
        <fullName evidence="3">Uncharacterized protein</fullName>
    </submittedName>
</protein>
<keyword evidence="1" id="KW-1133">Transmembrane helix</keyword>
<dbReference type="Proteomes" id="UP000317243">
    <property type="component" value="Unassembled WGS sequence"/>
</dbReference>
<proteinExistence type="predicted"/>
<accession>A0A5C5VWN3</accession>
<keyword evidence="4" id="KW-1185">Reference proteome</keyword>
<evidence type="ECO:0000256" key="2">
    <source>
        <dbReference type="SAM" id="SignalP"/>
    </source>
</evidence>
<gene>
    <name evidence="3" type="ORF">KOR42_45580</name>
</gene>
<dbReference type="AlphaFoldDB" id="A0A5C5VWN3"/>
<dbReference type="RefSeq" id="WP_146511905.1">
    <property type="nucleotide sequence ID" value="NZ_SIHI01000035.1"/>
</dbReference>
<evidence type="ECO:0000256" key="1">
    <source>
        <dbReference type="SAM" id="Phobius"/>
    </source>
</evidence>
<evidence type="ECO:0000313" key="4">
    <source>
        <dbReference type="Proteomes" id="UP000317243"/>
    </source>
</evidence>
<keyword evidence="2" id="KW-0732">Signal</keyword>